<evidence type="ECO:0000313" key="6">
    <source>
        <dbReference type="Proteomes" id="UP000007435"/>
    </source>
</evidence>
<dbReference type="GO" id="GO:0019592">
    <property type="term" value="P:mannitol catabolic process"/>
    <property type="evidence" value="ECO:0007669"/>
    <property type="project" value="TreeGrafter"/>
</dbReference>
<dbReference type="KEGG" id="lby:Lbys_1620"/>
<dbReference type="HOGENOM" id="CLU_027324_1_0_10"/>
<dbReference type="PRINTS" id="PR00084">
    <property type="entry name" value="MTLDHDRGNASE"/>
</dbReference>
<dbReference type="InterPro" id="IPR013328">
    <property type="entry name" value="6PGD_dom2"/>
</dbReference>
<name>E4RYT1_LEAB4</name>
<dbReference type="GO" id="GO:0005829">
    <property type="term" value="C:cytosol"/>
    <property type="evidence" value="ECO:0007669"/>
    <property type="project" value="TreeGrafter"/>
</dbReference>
<keyword evidence="2" id="KW-0520">NAD</keyword>
<dbReference type="NCBIfam" id="NF002969">
    <property type="entry name" value="PRK03643.1"/>
    <property type="match status" value="1"/>
</dbReference>
<dbReference type="Pfam" id="PF01232">
    <property type="entry name" value="Mannitol_dh"/>
    <property type="match status" value="1"/>
</dbReference>
<feature type="domain" description="Mannitol dehydrogenase C-terminal" evidence="4">
    <location>
        <begin position="267"/>
        <end position="460"/>
    </location>
</feature>
<dbReference type="AlphaFoldDB" id="E4RYT1"/>
<evidence type="ECO:0000313" key="5">
    <source>
        <dbReference type="EMBL" id="ADQ17328.1"/>
    </source>
</evidence>
<proteinExistence type="predicted"/>
<organism evidence="5 6">
    <name type="scientific">Leadbetterella byssophila (strain DSM 17132 / JCM 16389 / KACC 11308 / NBRC 106382 / 4M15)</name>
    <dbReference type="NCBI Taxonomy" id="649349"/>
    <lineage>
        <taxon>Bacteria</taxon>
        <taxon>Pseudomonadati</taxon>
        <taxon>Bacteroidota</taxon>
        <taxon>Cytophagia</taxon>
        <taxon>Cytophagales</taxon>
        <taxon>Leadbetterellaceae</taxon>
        <taxon>Leadbetterella</taxon>
    </lineage>
</organism>
<evidence type="ECO:0000256" key="1">
    <source>
        <dbReference type="ARBA" id="ARBA00023002"/>
    </source>
</evidence>
<accession>E4RYT1</accession>
<dbReference type="GO" id="GO:0008926">
    <property type="term" value="F:mannitol-1-phosphate 5-dehydrogenase activity"/>
    <property type="evidence" value="ECO:0007669"/>
    <property type="project" value="TreeGrafter"/>
</dbReference>
<reference key="1">
    <citation type="submission" date="2010-11" db="EMBL/GenBank/DDBJ databases">
        <title>The complete genome of Leadbetterella byssophila DSM 17132.</title>
        <authorList>
            <consortium name="US DOE Joint Genome Institute (JGI-PGF)"/>
            <person name="Lucas S."/>
            <person name="Copeland A."/>
            <person name="Lapidus A."/>
            <person name="Glavina del Rio T."/>
            <person name="Dalin E."/>
            <person name="Tice H."/>
            <person name="Bruce D."/>
            <person name="Goodwin L."/>
            <person name="Pitluck S."/>
            <person name="Kyrpides N."/>
            <person name="Mavromatis K."/>
            <person name="Ivanova N."/>
            <person name="Teshima H."/>
            <person name="Brettin T."/>
            <person name="Detter J.C."/>
            <person name="Han C."/>
            <person name="Tapia R."/>
            <person name="Land M."/>
            <person name="Hauser L."/>
            <person name="Markowitz V."/>
            <person name="Cheng J.-F."/>
            <person name="Hugenholtz P."/>
            <person name="Woyke T."/>
            <person name="Wu D."/>
            <person name="Tindall B."/>
            <person name="Pomrenke H.G."/>
            <person name="Brambilla E."/>
            <person name="Klenk H.-P."/>
            <person name="Eisen J.A."/>
        </authorList>
    </citation>
    <scope>NUCLEOTIDE SEQUENCE [LARGE SCALE GENOMIC DNA]</scope>
    <source>
        <strain>DSM 17132</strain>
    </source>
</reference>
<dbReference type="PANTHER" id="PTHR30524">
    <property type="entry name" value="MANNITOL-1-PHOSPHATE 5-DEHYDROGENASE"/>
    <property type="match status" value="1"/>
</dbReference>
<dbReference type="SUPFAM" id="SSF51735">
    <property type="entry name" value="NAD(P)-binding Rossmann-fold domains"/>
    <property type="match status" value="1"/>
</dbReference>
<feature type="domain" description="Mannitol dehydrogenase N-terminal" evidence="3">
    <location>
        <begin position="16"/>
        <end position="254"/>
    </location>
</feature>
<dbReference type="SUPFAM" id="SSF48179">
    <property type="entry name" value="6-phosphogluconate dehydrogenase C-terminal domain-like"/>
    <property type="match status" value="1"/>
</dbReference>
<dbReference type="Gene3D" id="3.40.50.720">
    <property type="entry name" value="NAD(P)-binding Rossmann-like Domain"/>
    <property type="match status" value="1"/>
</dbReference>
<dbReference type="PANTHER" id="PTHR30524:SF0">
    <property type="entry name" value="ALTRONATE OXIDOREDUCTASE-RELATED"/>
    <property type="match status" value="1"/>
</dbReference>
<dbReference type="InterPro" id="IPR013131">
    <property type="entry name" value="Mannitol_DH_N"/>
</dbReference>
<sequence>MRLSKETYNVPVLPEKVLQFGTGVLLRALPDYIIDQANKEGRFLGKIVMVKSTSQGGTDQFKDQDYLYTVCIRGYENGNWVEKNEVNTAISRILSAKEEWDEVLKVATSKDLEVIISNTTEVGIIYEEETLGTDAPNSFPGKLLGVLHKRFQALGKDGGIVVIPTELISDNGTKLRKIVEDLAKFNSLGEDFYQWLEQEVTFCNSLVDRIVPGTPKGEVAEQIKKELAYEDSLAIMAEPYALWAISGDEKVKEKLSFTGNGAFVEEDITKYKELKLRLLNGTHTLTCGLAFFAGFPTVKDAMQDPGFSKFLTDLMQKEIGPAIPYALKEGEAEAFGAQVIDRFRNPSIEHFWINITLNYTQKIEMRIVALLDQFAPDRISAGLAAYLHFMRPVRQEDGKWFGEFNGQSYWIQDQQAAAFKDMNTADVEEWTKTVLGRTDFWGKDLNQVPGLTKKVSHYLNLLQTEGAKAVWTEINSK</sequence>
<dbReference type="EMBL" id="CP002305">
    <property type="protein sequence ID" value="ADQ17328.1"/>
    <property type="molecule type" value="Genomic_DNA"/>
</dbReference>
<dbReference type="eggNOG" id="COG0246">
    <property type="taxonomic scope" value="Bacteria"/>
</dbReference>
<gene>
    <name evidence="5" type="ordered locus">Lbys_1620</name>
</gene>
<reference evidence="5 6" key="2">
    <citation type="journal article" date="2011" name="Stand. Genomic Sci.">
        <title>Complete genome sequence of Leadbetterella byssophila type strain (4M15).</title>
        <authorList>
            <person name="Abt B."/>
            <person name="Teshima H."/>
            <person name="Lucas S."/>
            <person name="Lapidus A."/>
            <person name="Del Rio T.G."/>
            <person name="Nolan M."/>
            <person name="Tice H."/>
            <person name="Cheng J.F."/>
            <person name="Pitluck S."/>
            <person name="Liolios K."/>
            <person name="Pagani I."/>
            <person name="Ivanova N."/>
            <person name="Mavromatis K."/>
            <person name="Pati A."/>
            <person name="Tapia R."/>
            <person name="Han C."/>
            <person name="Goodwin L."/>
            <person name="Chen A."/>
            <person name="Palaniappan K."/>
            <person name="Land M."/>
            <person name="Hauser L."/>
            <person name="Chang Y.J."/>
            <person name="Jeffries C.D."/>
            <person name="Rohde M."/>
            <person name="Goker M."/>
            <person name="Tindall B.J."/>
            <person name="Detter J.C."/>
            <person name="Woyke T."/>
            <person name="Bristow J."/>
            <person name="Eisen J.A."/>
            <person name="Markowitz V."/>
            <person name="Hugenholtz P."/>
            <person name="Klenk H.P."/>
            <person name="Kyrpides N.C."/>
        </authorList>
    </citation>
    <scope>NUCLEOTIDE SEQUENCE [LARGE SCALE GENOMIC DNA]</scope>
    <source>
        <strain evidence="6">DSM 17132 / JCM 16389 / KACC 11308 / NBRC 106382 / 4M15</strain>
    </source>
</reference>
<evidence type="ECO:0000259" key="3">
    <source>
        <dbReference type="Pfam" id="PF01232"/>
    </source>
</evidence>
<evidence type="ECO:0000259" key="4">
    <source>
        <dbReference type="Pfam" id="PF08125"/>
    </source>
</evidence>
<dbReference type="Gene3D" id="1.10.1040.10">
    <property type="entry name" value="N-(1-d-carboxylethyl)-l-norvaline Dehydrogenase, domain 2"/>
    <property type="match status" value="1"/>
</dbReference>
<keyword evidence="6" id="KW-1185">Reference proteome</keyword>
<dbReference type="Pfam" id="PF08125">
    <property type="entry name" value="Mannitol_dh_C"/>
    <property type="match status" value="1"/>
</dbReference>
<dbReference type="OrthoDB" id="9768714at2"/>
<dbReference type="InterPro" id="IPR036291">
    <property type="entry name" value="NAD(P)-bd_dom_sf"/>
</dbReference>
<dbReference type="RefSeq" id="WP_013408377.1">
    <property type="nucleotide sequence ID" value="NC_014655.1"/>
</dbReference>
<dbReference type="InterPro" id="IPR008927">
    <property type="entry name" value="6-PGluconate_DH-like_C_sf"/>
</dbReference>
<dbReference type="InterPro" id="IPR013118">
    <property type="entry name" value="Mannitol_DH_C"/>
</dbReference>
<dbReference type="STRING" id="649349.Lbys_1620"/>
<protein>
    <submittedName>
        <fullName evidence="5">Mannitol dehydrogenase domain</fullName>
    </submittedName>
</protein>
<dbReference type="PROSITE" id="PS00974">
    <property type="entry name" value="MANNITOL_DHGENASE"/>
    <property type="match status" value="1"/>
</dbReference>
<dbReference type="InterPro" id="IPR000669">
    <property type="entry name" value="Mannitol_DH"/>
</dbReference>
<dbReference type="InterPro" id="IPR023027">
    <property type="entry name" value="Mannitol_DH_CS"/>
</dbReference>
<keyword evidence="1" id="KW-0560">Oxidoreductase</keyword>
<evidence type="ECO:0000256" key="2">
    <source>
        <dbReference type="ARBA" id="ARBA00023027"/>
    </source>
</evidence>
<dbReference type="Proteomes" id="UP000007435">
    <property type="component" value="Chromosome"/>
</dbReference>